<feature type="signal peptide" evidence="2">
    <location>
        <begin position="1"/>
        <end position="26"/>
    </location>
</feature>
<reference evidence="3 4" key="1">
    <citation type="submission" date="2020-08" db="EMBL/GenBank/DDBJ databases">
        <authorList>
            <person name="Koutsovoulos G."/>
            <person name="Danchin GJ E."/>
        </authorList>
    </citation>
    <scope>NUCLEOTIDE SEQUENCE [LARGE SCALE GENOMIC DNA]</scope>
</reference>
<sequence>MKPNIYLLFILLLFFTFVIIPIKCASRKDDSVPESSNKPDPGPSTSSLNPSAKEFKPYNDHLSHYQSHLPSDELYFQQFLSQNITPTGSCDFDKYFPTFTQNPEEIGFPVYDESHLWNFSNQSEDPFNQPEKRFITDFDPEGIIYNISNHFDEFGWPEEEKFLTDDKYLMGINFLSEKANWILELLSHKDEITKDKLTKKYRKFGHYDDKKMLKTLELLDRYASCVAKWNKKNILTIIGPISVISDVV</sequence>
<feature type="region of interest" description="Disordered" evidence="1">
    <location>
        <begin position="28"/>
        <end position="51"/>
    </location>
</feature>
<feature type="compositionally biased region" description="Polar residues" evidence="1">
    <location>
        <begin position="33"/>
        <end position="50"/>
    </location>
</feature>
<keyword evidence="2" id="KW-0732">Signal</keyword>
<dbReference type="EMBL" id="CAJEWN010000011">
    <property type="protein sequence ID" value="CAD2132195.1"/>
    <property type="molecule type" value="Genomic_DNA"/>
</dbReference>
<evidence type="ECO:0000313" key="3">
    <source>
        <dbReference type="EMBL" id="CAD2132195.1"/>
    </source>
</evidence>
<protein>
    <submittedName>
        <fullName evidence="3">Uncharacterized protein</fullName>
    </submittedName>
</protein>
<name>A0A6V7TT14_MELEN</name>
<feature type="chain" id="PRO_5028323319" evidence="2">
    <location>
        <begin position="27"/>
        <end position="248"/>
    </location>
</feature>
<evidence type="ECO:0000256" key="2">
    <source>
        <dbReference type="SAM" id="SignalP"/>
    </source>
</evidence>
<proteinExistence type="predicted"/>
<dbReference type="Proteomes" id="UP000580250">
    <property type="component" value="Unassembled WGS sequence"/>
</dbReference>
<evidence type="ECO:0000313" key="4">
    <source>
        <dbReference type="Proteomes" id="UP000580250"/>
    </source>
</evidence>
<organism evidence="3 4">
    <name type="scientific">Meloidogyne enterolobii</name>
    <name type="common">Root-knot nematode worm</name>
    <name type="synonym">Meloidogyne mayaguensis</name>
    <dbReference type="NCBI Taxonomy" id="390850"/>
    <lineage>
        <taxon>Eukaryota</taxon>
        <taxon>Metazoa</taxon>
        <taxon>Ecdysozoa</taxon>
        <taxon>Nematoda</taxon>
        <taxon>Chromadorea</taxon>
        <taxon>Rhabditida</taxon>
        <taxon>Tylenchina</taxon>
        <taxon>Tylenchomorpha</taxon>
        <taxon>Tylenchoidea</taxon>
        <taxon>Meloidogynidae</taxon>
        <taxon>Meloidogyninae</taxon>
        <taxon>Meloidogyne</taxon>
    </lineage>
</organism>
<gene>
    <name evidence="3" type="ORF">MENT_LOCUS3589</name>
</gene>
<evidence type="ECO:0000256" key="1">
    <source>
        <dbReference type="SAM" id="MobiDB-lite"/>
    </source>
</evidence>
<accession>A0A6V7TT14</accession>
<dbReference type="AlphaFoldDB" id="A0A6V7TT14"/>
<comment type="caution">
    <text evidence="3">The sequence shown here is derived from an EMBL/GenBank/DDBJ whole genome shotgun (WGS) entry which is preliminary data.</text>
</comment>